<keyword evidence="2" id="KW-0472">Membrane</keyword>
<sequence length="93" mass="10334">MRSTYDLPPILMFLHFISLWSAVLTALVRRTTLHSLTTQAWLCLQNLGAMPQSRNTLAPSPQSPNRNPTAPDVTEFTRPVRRCDASRAVACPG</sequence>
<dbReference type="AlphaFoldDB" id="A0A1Y2E7E6"/>
<dbReference type="GeneID" id="63775982"/>
<feature type="region of interest" description="Disordered" evidence="1">
    <location>
        <begin position="53"/>
        <end position="77"/>
    </location>
</feature>
<keyword evidence="2" id="KW-1133">Transmembrane helix</keyword>
<proteinExistence type="predicted"/>
<dbReference type="RefSeq" id="XP_040717868.1">
    <property type="nucleotide sequence ID" value="XM_040859770.1"/>
</dbReference>
<dbReference type="InParanoid" id="A0A1Y2E7E6"/>
<feature type="transmembrane region" description="Helical" evidence="2">
    <location>
        <begin position="12"/>
        <end position="28"/>
    </location>
</feature>
<evidence type="ECO:0000313" key="4">
    <source>
        <dbReference type="Proteomes" id="UP000193689"/>
    </source>
</evidence>
<evidence type="ECO:0000313" key="3">
    <source>
        <dbReference type="EMBL" id="ORY67244.1"/>
    </source>
</evidence>
<feature type="compositionally biased region" description="Polar residues" evidence="1">
    <location>
        <begin position="53"/>
        <end position="68"/>
    </location>
</feature>
<gene>
    <name evidence="3" type="ORF">BCR38DRAFT_426475</name>
</gene>
<dbReference type="EMBL" id="MCFJ01000004">
    <property type="protein sequence ID" value="ORY67244.1"/>
    <property type="molecule type" value="Genomic_DNA"/>
</dbReference>
<accession>A0A1Y2E7E6</accession>
<organism evidence="3 4">
    <name type="scientific">Pseudomassariella vexata</name>
    <dbReference type="NCBI Taxonomy" id="1141098"/>
    <lineage>
        <taxon>Eukaryota</taxon>
        <taxon>Fungi</taxon>
        <taxon>Dikarya</taxon>
        <taxon>Ascomycota</taxon>
        <taxon>Pezizomycotina</taxon>
        <taxon>Sordariomycetes</taxon>
        <taxon>Xylariomycetidae</taxon>
        <taxon>Amphisphaeriales</taxon>
        <taxon>Pseudomassariaceae</taxon>
        <taxon>Pseudomassariella</taxon>
    </lineage>
</organism>
<name>A0A1Y2E7E6_9PEZI</name>
<evidence type="ECO:0000256" key="1">
    <source>
        <dbReference type="SAM" id="MobiDB-lite"/>
    </source>
</evidence>
<reference evidence="3 4" key="1">
    <citation type="submission" date="2016-07" db="EMBL/GenBank/DDBJ databases">
        <title>Pervasive Adenine N6-methylation of Active Genes in Fungi.</title>
        <authorList>
            <consortium name="DOE Joint Genome Institute"/>
            <person name="Mondo S.J."/>
            <person name="Dannebaum R.O."/>
            <person name="Kuo R.C."/>
            <person name="Labutti K."/>
            <person name="Haridas S."/>
            <person name="Kuo A."/>
            <person name="Salamov A."/>
            <person name="Ahrendt S.R."/>
            <person name="Lipzen A."/>
            <person name="Sullivan W."/>
            <person name="Andreopoulos W.B."/>
            <person name="Clum A."/>
            <person name="Lindquist E."/>
            <person name="Daum C."/>
            <person name="Ramamoorthy G.K."/>
            <person name="Gryganskyi A."/>
            <person name="Culley D."/>
            <person name="Magnuson J.K."/>
            <person name="James T.Y."/>
            <person name="O'Malley M.A."/>
            <person name="Stajich J.E."/>
            <person name="Spatafora J.W."/>
            <person name="Visel A."/>
            <person name="Grigoriev I.V."/>
        </authorList>
    </citation>
    <scope>NUCLEOTIDE SEQUENCE [LARGE SCALE GENOMIC DNA]</scope>
    <source>
        <strain evidence="3 4">CBS 129021</strain>
    </source>
</reference>
<dbReference type="Proteomes" id="UP000193689">
    <property type="component" value="Unassembled WGS sequence"/>
</dbReference>
<protein>
    <submittedName>
        <fullName evidence="3">Uncharacterized protein</fullName>
    </submittedName>
</protein>
<keyword evidence="2" id="KW-0812">Transmembrane</keyword>
<keyword evidence="4" id="KW-1185">Reference proteome</keyword>
<evidence type="ECO:0000256" key="2">
    <source>
        <dbReference type="SAM" id="Phobius"/>
    </source>
</evidence>
<comment type="caution">
    <text evidence="3">The sequence shown here is derived from an EMBL/GenBank/DDBJ whole genome shotgun (WGS) entry which is preliminary data.</text>
</comment>